<protein>
    <submittedName>
        <fullName evidence="5">OmpA family protein</fullName>
    </submittedName>
</protein>
<dbReference type="EMBL" id="DXDA01000033">
    <property type="protein sequence ID" value="HIY68538.1"/>
    <property type="molecule type" value="Genomic_DNA"/>
</dbReference>
<dbReference type="SUPFAM" id="SSF103088">
    <property type="entry name" value="OmpA-like"/>
    <property type="match status" value="1"/>
</dbReference>
<evidence type="ECO:0000259" key="4">
    <source>
        <dbReference type="PROSITE" id="PS51123"/>
    </source>
</evidence>
<proteinExistence type="predicted"/>
<organism evidence="5 6">
    <name type="scientific">Candidatus Alistipes intestinigallinarum</name>
    <dbReference type="NCBI Taxonomy" id="2838440"/>
    <lineage>
        <taxon>Bacteria</taxon>
        <taxon>Pseudomonadati</taxon>
        <taxon>Bacteroidota</taxon>
        <taxon>Bacteroidia</taxon>
        <taxon>Bacteroidales</taxon>
        <taxon>Rikenellaceae</taxon>
        <taxon>Alistipes</taxon>
    </lineage>
</organism>
<comment type="caution">
    <text evidence="5">The sequence shown here is derived from an EMBL/GenBank/DDBJ whole genome shotgun (WGS) entry which is preliminary data.</text>
</comment>
<reference evidence="5" key="1">
    <citation type="journal article" date="2021" name="PeerJ">
        <title>Extensive microbial diversity within the chicken gut microbiome revealed by metagenomics and culture.</title>
        <authorList>
            <person name="Gilroy R."/>
            <person name="Ravi A."/>
            <person name="Getino M."/>
            <person name="Pursley I."/>
            <person name="Horton D.L."/>
            <person name="Alikhan N.F."/>
            <person name="Baker D."/>
            <person name="Gharbi K."/>
            <person name="Hall N."/>
            <person name="Watson M."/>
            <person name="Adriaenssens E.M."/>
            <person name="Foster-Nyarko E."/>
            <person name="Jarju S."/>
            <person name="Secka A."/>
            <person name="Antonio M."/>
            <person name="Oren A."/>
            <person name="Chaudhuri R.R."/>
            <person name="La Ragione R."/>
            <person name="Hildebrand F."/>
            <person name="Pallen M.J."/>
        </authorList>
    </citation>
    <scope>NUCLEOTIDE SEQUENCE</scope>
    <source>
        <strain evidence="5">5134</strain>
    </source>
</reference>
<evidence type="ECO:0000313" key="6">
    <source>
        <dbReference type="Proteomes" id="UP000886844"/>
    </source>
</evidence>
<feature type="chain" id="PRO_5038713244" evidence="3">
    <location>
        <begin position="20"/>
        <end position="399"/>
    </location>
</feature>
<dbReference type="PROSITE" id="PS51123">
    <property type="entry name" value="OMPA_2"/>
    <property type="match status" value="1"/>
</dbReference>
<dbReference type="PANTHER" id="PTHR30329">
    <property type="entry name" value="STATOR ELEMENT OF FLAGELLAR MOTOR COMPLEX"/>
    <property type="match status" value="1"/>
</dbReference>
<evidence type="ECO:0000256" key="2">
    <source>
        <dbReference type="SAM" id="Coils"/>
    </source>
</evidence>
<dbReference type="GO" id="GO:0016020">
    <property type="term" value="C:membrane"/>
    <property type="evidence" value="ECO:0007669"/>
    <property type="project" value="UniProtKB-UniRule"/>
</dbReference>
<sequence>MKKIFLTLMAAALAVSAWAEGTPKKPSFAGFVSNGFWDNWEISAGLGTGTAFSNGGNLGPRSDRFGFEGNLSVTKWLHPVVGVRGQLQGGWFNNFDADLGKMTWPYMFVHTDVMVNLSNWIGGYREDRAWYAVPFAGFGYMASNFTDGSQQDNFSGTRQEFAVTAGLLNKFRLSPAFDFNLELKGLLAKSDICPAGMNGAYLFGFTATAGITYRFNQRGWERGVPGYTAEDIRAFQDAVASGNAALKAAKAENARLNEQLTAAQAAAKAAETAAAQAEAKAAAEAAAVRKMDASCPTSIIFYDYSMSKLTAKDKTRLELTADLIKNGPKDRVYTIQGHADQQTGTAAGNKRVAENRAKNVYDFLVKCGVNPKQLTYEGLGNEPDVYKNNQKANRSVIIK</sequence>
<keyword evidence="3" id="KW-0732">Signal</keyword>
<evidence type="ECO:0000256" key="1">
    <source>
        <dbReference type="PROSITE-ProRule" id="PRU00473"/>
    </source>
</evidence>
<accession>A0A9D2CC27</accession>
<dbReference type="AlphaFoldDB" id="A0A9D2CC27"/>
<evidence type="ECO:0000313" key="5">
    <source>
        <dbReference type="EMBL" id="HIY68538.1"/>
    </source>
</evidence>
<feature type="domain" description="OmpA-like" evidence="4">
    <location>
        <begin position="289"/>
        <end position="399"/>
    </location>
</feature>
<keyword evidence="2" id="KW-0175">Coiled coil</keyword>
<dbReference type="InterPro" id="IPR050330">
    <property type="entry name" value="Bact_OuterMem_StrucFunc"/>
</dbReference>
<name>A0A9D2CC27_9BACT</name>
<feature type="coiled-coil region" evidence="2">
    <location>
        <begin position="239"/>
        <end position="280"/>
    </location>
</feature>
<dbReference type="Proteomes" id="UP000886844">
    <property type="component" value="Unassembled WGS sequence"/>
</dbReference>
<gene>
    <name evidence="5" type="ORF">H9828_03885</name>
</gene>
<keyword evidence="1" id="KW-0472">Membrane</keyword>
<dbReference type="InterPro" id="IPR036737">
    <property type="entry name" value="OmpA-like_sf"/>
</dbReference>
<evidence type="ECO:0000256" key="3">
    <source>
        <dbReference type="SAM" id="SignalP"/>
    </source>
</evidence>
<dbReference type="InterPro" id="IPR006665">
    <property type="entry name" value="OmpA-like"/>
</dbReference>
<dbReference type="PANTHER" id="PTHR30329:SF21">
    <property type="entry name" value="LIPOPROTEIN YIAD-RELATED"/>
    <property type="match status" value="1"/>
</dbReference>
<feature type="signal peptide" evidence="3">
    <location>
        <begin position="1"/>
        <end position="19"/>
    </location>
</feature>
<reference evidence="5" key="2">
    <citation type="submission" date="2021-04" db="EMBL/GenBank/DDBJ databases">
        <authorList>
            <person name="Gilroy R."/>
        </authorList>
    </citation>
    <scope>NUCLEOTIDE SEQUENCE</scope>
    <source>
        <strain evidence="5">5134</strain>
    </source>
</reference>
<dbReference type="Gene3D" id="3.30.1330.60">
    <property type="entry name" value="OmpA-like domain"/>
    <property type="match status" value="1"/>
</dbReference>
<dbReference type="Pfam" id="PF00691">
    <property type="entry name" value="OmpA"/>
    <property type="match status" value="1"/>
</dbReference>